<evidence type="ECO:0000313" key="3">
    <source>
        <dbReference type="Proteomes" id="UP000190121"/>
    </source>
</evidence>
<dbReference type="RefSeq" id="WP_078736313.1">
    <property type="nucleotide sequence ID" value="NZ_FUXE01000003.1"/>
</dbReference>
<reference evidence="3" key="1">
    <citation type="submission" date="2017-02" db="EMBL/GenBank/DDBJ databases">
        <authorList>
            <person name="Varghese N."/>
            <person name="Submissions S."/>
        </authorList>
    </citation>
    <scope>NUCLEOTIDE SEQUENCE [LARGE SCALE GENOMIC DNA]</scope>
    <source>
        <strain evidence="3">ATCC 51356</strain>
    </source>
</reference>
<dbReference type="SMART" id="SM00257">
    <property type="entry name" value="LysM"/>
    <property type="match status" value="2"/>
</dbReference>
<evidence type="ECO:0000259" key="1">
    <source>
        <dbReference type="PROSITE" id="PS51782"/>
    </source>
</evidence>
<dbReference type="CDD" id="cd00118">
    <property type="entry name" value="LysM"/>
    <property type="match status" value="2"/>
</dbReference>
<dbReference type="Gene3D" id="3.40.50.2300">
    <property type="match status" value="1"/>
</dbReference>
<dbReference type="InterPro" id="IPR018392">
    <property type="entry name" value="LysM"/>
</dbReference>
<dbReference type="AlphaFoldDB" id="A0A1T4LC15"/>
<dbReference type="Pfam" id="PF01476">
    <property type="entry name" value="LysM"/>
    <property type="match status" value="2"/>
</dbReference>
<keyword evidence="3" id="KW-1185">Reference proteome</keyword>
<proteinExistence type="predicted"/>
<dbReference type="InterPro" id="IPR028082">
    <property type="entry name" value="Peripla_BP_I"/>
</dbReference>
<dbReference type="PROSITE" id="PS51782">
    <property type="entry name" value="LYSM"/>
    <property type="match status" value="2"/>
</dbReference>
<dbReference type="STRING" id="29524.SAMN02745171_00358"/>
<dbReference type="PANTHER" id="PTHR33734:SF22">
    <property type="entry name" value="MEMBRANE-BOUND LYTIC MUREIN TRANSGLYCOSYLASE D"/>
    <property type="match status" value="1"/>
</dbReference>
<dbReference type="EMBL" id="FUXE01000003">
    <property type="protein sequence ID" value="SJZ52279.1"/>
    <property type="molecule type" value="Genomic_DNA"/>
</dbReference>
<dbReference type="OrthoDB" id="2149800at2"/>
<name>A0A1T4LC15_9PORP</name>
<dbReference type="Proteomes" id="UP000190121">
    <property type="component" value="Unassembled WGS sequence"/>
</dbReference>
<dbReference type="SUPFAM" id="SSF54106">
    <property type="entry name" value="LysM domain"/>
    <property type="match status" value="2"/>
</dbReference>
<protein>
    <submittedName>
        <fullName evidence="2">LysM domain-containing protein</fullName>
    </submittedName>
</protein>
<evidence type="ECO:0000313" key="2">
    <source>
        <dbReference type="EMBL" id="SJZ52279.1"/>
    </source>
</evidence>
<dbReference type="SUPFAM" id="SSF53822">
    <property type="entry name" value="Periplasmic binding protein-like I"/>
    <property type="match status" value="1"/>
</dbReference>
<feature type="domain" description="LysM" evidence="1">
    <location>
        <begin position="36"/>
        <end position="79"/>
    </location>
</feature>
<feature type="domain" description="LysM" evidence="1">
    <location>
        <begin position="97"/>
        <end position="141"/>
    </location>
</feature>
<gene>
    <name evidence="2" type="ORF">SAMN02745171_00358</name>
</gene>
<dbReference type="GO" id="GO:0008932">
    <property type="term" value="F:lytic endotransglycosylase activity"/>
    <property type="evidence" value="ECO:0007669"/>
    <property type="project" value="TreeGrafter"/>
</dbReference>
<dbReference type="PANTHER" id="PTHR33734">
    <property type="entry name" value="LYSM DOMAIN-CONTAINING GPI-ANCHORED PROTEIN 2"/>
    <property type="match status" value="1"/>
</dbReference>
<dbReference type="InterPro" id="IPR036779">
    <property type="entry name" value="LysM_dom_sf"/>
</dbReference>
<organism evidence="2 3">
    <name type="scientific">Porphyromonas circumdentaria</name>
    <dbReference type="NCBI Taxonomy" id="29524"/>
    <lineage>
        <taxon>Bacteria</taxon>
        <taxon>Pseudomonadati</taxon>
        <taxon>Bacteroidota</taxon>
        <taxon>Bacteroidia</taxon>
        <taxon>Bacteroidales</taxon>
        <taxon>Porphyromonadaceae</taxon>
        <taxon>Porphyromonas</taxon>
    </lineage>
</organism>
<accession>A0A1T4LC15</accession>
<sequence length="510" mass="57282">MERILKTNRLLILLYILLSFALRAEASTILQSPPYKIHVVQPQETVYSIARRNGVSEEDIYKLNPGSEMGIRIGQELRIPTTKSVQKPRFTPSSKEGFHIVQHGETLYSIAKQYGVTVAILLQYNPDITPEYLQAGAELRVSLSGSNSNSSSGNKIVVVSPDGINKVDVALLLPVGANGPSRYIQFYEGFLLGLYQLKRNGISVNLNVYQAQNEKEIESLIRDKKLQSSNLIVGGHTEQTVNLLSRYSSREGIPYVSPFIAQNDIKDSSQSIFRINTPQKELYPYVAQNFTARYGNKKVLFIEDAQGNHKELVAALKKQLRTMGRNYETCTYAAFISGAASSTLSPNTVLVPNHSAQKYLQGILTALESHYSLTHGLTIFGYPEWQSFHKGTLALLGAYNGTIYSSFFFDRAMKESVSFLKNYNQWFNRKANESFPKYNVLGYDISRYFIRALAIYGANFADSFPQLPSDGLQMNFVFKRHEGDEHYTSVGLFFITFDATGKANREGVTY</sequence>
<dbReference type="Gene3D" id="3.10.350.10">
    <property type="entry name" value="LysM domain"/>
    <property type="match status" value="2"/>
</dbReference>